<dbReference type="InterPro" id="IPR000276">
    <property type="entry name" value="GPCR_Rhodpsn"/>
</dbReference>
<feature type="transmembrane region" description="Helical" evidence="10">
    <location>
        <begin position="33"/>
        <end position="57"/>
    </location>
</feature>
<reference evidence="12 13" key="1">
    <citation type="journal article" date="2007" name="Science">
        <title>Sea anemone genome reveals ancestral eumetazoan gene repertoire and genomic organization.</title>
        <authorList>
            <person name="Putnam N.H."/>
            <person name="Srivastava M."/>
            <person name="Hellsten U."/>
            <person name="Dirks B."/>
            <person name="Chapman J."/>
            <person name="Salamov A."/>
            <person name="Terry A."/>
            <person name="Shapiro H."/>
            <person name="Lindquist E."/>
            <person name="Kapitonov V.V."/>
            <person name="Jurka J."/>
            <person name="Genikhovich G."/>
            <person name="Grigoriev I.V."/>
            <person name="Lucas S.M."/>
            <person name="Steele R.E."/>
            <person name="Finnerty J.R."/>
            <person name="Technau U."/>
            <person name="Martindale M.Q."/>
            <person name="Rokhsar D.S."/>
        </authorList>
    </citation>
    <scope>NUCLEOTIDE SEQUENCE [LARGE SCALE GENOMIC DNA]</scope>
    <source>
        <strain evidence="13">CH2 X CH6</strain>
    </source>
</reference>
<dbReference type="GO" id="GO:0004930">
    <property type="term" value="F:G protein-coupled receptor activity"/>
    <property type="evidence" value="ECO:0000318"/>
    <property type="project" value="GO_Central"/>
</dbReference>
<organism evidence="12 13">
    <name type="scientific">Nematostella vectensis</name>
    <name type="common">Starlet sea anemone</name>
    <dbReference type="NCBI Taxonomy" id="45351"/>
    <lineage>
        <taxon>Eukaryota</taxon>
        <taxon>Metazoa</taxon>
        <taxon>Cnidaria</taxon>
        <taxon>Anthozoa</taxon>
        <taxon>Hexacorallia</taxon>
        <taxon>Actiniaria</taxon>
        <taxon>Edwardsiidae</taxon>
        <taxon>Nematostella</taxon>
    </lineage>
</organism>
<evidence type="ECO:0000256" key="10">
    <source>
        <dbReference type="SAM" id="Phobius"/>
    </source>
</evidence>
<feature type="domain" description="G-protein coupled receptors family 1 profile" evidence="11">
    <location>
        <begin position="48"/>
        <end position="304"/>
    </location>
</feature>
<dbReference type="PANTHER" id="PTHR24249">
    <property type="entry name" value="HISTAMINE RECEPTOR-RELATED G-PROTEIN COUPLED RECEPTOR"/>
    <property type="match status" value="1"/>
</dbReference>
<feature type="transmembrane region" description="Helical" evidence="10">
    <location>
        <begin position="254"/>
        <end position="276"/>
    </location>
</feature>
<evidence type="ECO:0000256" key="1">
    <source>
        <dbReference type="ARBA" id="ARBA00004651"/>
    </source>
</evidence>
<gene>
    <name evidence="12" type="ORF">NEMVEDRAFT_v1g198607</name>
</gene>
<dbReference type="SUPFAM" id="SSF81321">
    <property type="entry name" value="Family A G protein-coupled receptor-like"/>
    <property type="match status" value="1"/>
</dbReference>
<dbReference type="CDD" id="cd00637">
    <property type="entry name" value="7tm_classA_rhodopsin-like"/>
    <property type="match status" value="1"/>
</dbReference>
<dbReference type="PhylomeDB" id="A7RKX4"/>
<keyword evidence="3 9" id="KW-0812">Transmembrane</keyword>
<dbReference type="InParanoid" id="A7RKX4"/>
<dbReference type="PANTHER" id="PTHR24249:SF372">
    <property type="entry name" value="G-PROTEIN COUPLED RECEPTORS FAMILY 1 PROFILE DOMAIN-CONTAINING PROTEIN"/>
    <property type="match status" value="1"/>
</dbReference>
<dbReference type="InterPro" id="IPR050569">
    <property type="entry name" value="TAAR"/>
</dbReference>
<dbReference type="GO" id="GO:0007186">
    <property type="term" value="P:G protein-coupled receptor signaling pathway"/>
    <property type="evidence" value="ECO:0000318"/>
    <property type="project" value="GO_Central"/>
</dbReference>
<dbReference type="HOGENOM" id="CLU_009579_11_3_1"/>
<keyword evidence="7 9" id="KW-0675">Receptor</keyword>
<comment type="subcellular location">
    <subcellularLocation>
        <location evidence="1">Cell membrane</location>
        <topology evidence="1">Multi-pass membrane protein</topology>
    </subcellularLocation>
</comment>
<dbReference type="PRINTS" id="PR00237">
    <property type="entry name" value="GPCRRHODOPSN"/>
</dbReference>
<keyword evidence="4 10" id="KW-1133">Transmembrane helix</keyword>
<dbReference type="Gene3D" id="1.20.1070.10">
    <property type="entry name" value="Rhodopsin 7-helix transmembrane proteins"/>
    <property type="match status" value="1"/>
</dbReference>
<dbReference type="PROSITE" id="PS00237">
    <property type="entry name" value="G_PROTEIN_RECEP_F1_1"/>
    <property type="match status" value="1"/>
</dbReference>
<protein>
    <recommendedName>
        <fullName evidence="11">G-protein coupled receptors family 1 profile domain-containing protein</fullName>
    </recommendedName>
</protein>
<proteinExistence type="inferred from homology"/>
<dbReference type="EMBL" id="DS469517">
    <property type="protein sequence ID" value="EDO47758.1"/>
    <property type="molecule type" value="Genomic_DNA"/>
</dbReference>
<dbReference type="AlphaFoldDB" id="A7RKX4"/>
<dbReference type="PROSITE" id="PS50262">
    <property type="entry name" value="G_PROTEIN_RECEP_F1_2"/>
    <property type="match status" value="1"/>
</dbReference>
<accession>A7RKX4</accession>
<name>A7RKX4_NEMVE</name>
<feature type="transmembrane region" description="Helical" evidence="10">
    <location>
        <begin position="183"/>
        <end position="207"/>
    </location>
</feature>
<comment type="similarity">
    <text evidence="9">Belongs to the G-protein coupled receptor 1 family.</text>
</comment>
<dbReference type="eggNOG" id="KOG3656">
    <property type="taxonomic scope" value="Eukaryota"/>
</dbReference>
<keyword evidence="2" id="KW-1003">Cell membrane</keyword>
<dbReference type="KEGG" id="nve:5519955"/>
<evidence type="ECO:0000259" key="11">
    <source>
        <dbReference type="PROSITE" id="PS50262"/>
    </source>
</evidence>
<dbReference type="STRING" id="45351.A7RKX4"/>
<evidence type="ECO:0000313" key="12">
    <source>
        <dbReference type="EMBL" id="EDO47758.1"/>
    </source>
</evidence>
<evidence type="ECO:0000256" key="3">
    <source>
        <dbReference type="ARBA" id="ARBA00022692"/>
    </source>
</evidence>
<dbReference type="OMA" id="RICCATS"/>
<keyword evidence="6 10" id="KW-0472">Membrane</keyword>
<keyword evidence="13" id="KW-1185">Reference proteome</keyword>
<evidence type="ECO:0000256" key="7">
    <source>
        <dbReference type="ARBA" id="ARBA00023170"/>
    </source>
</evidence>
<feature type="transmembrane region" description="Helical" evidence="10">
    <location>
        <begin position="110"/>
        <end position="133"/>
    </location>
</feature>
<evidence type="ECO:0000256" key="2">
    <source>
        <dbReference type="ARBA" id="ARBA00022475"/>
    </source>
</evidence>
<dbReference type="Pfam" id="PF00001">
    <property type="entry name" value="7tm_1"/>
    <property type="match status" value="1"/>
</dbReference>
<dbReference type="OrthoDB" id="10254436at2759"/>
<feature type="transmembrane region" description="Helical" evidence="10">
    <location>
        <begin position="78"/>
        <end position="98"/>
    </location>
</feature>
<evidence type="ECO:0000256" key="8">
    <source>
        <dbReference type="ARBA" id="ARBA00023224"/>
    </source>
</evidence>
<dbReference type="InterPro" id="IPR017452">
    <property type="entry name" value="GPCR_Rhodpsn_7TM"/>
</dbReference>
<feature type="transmembrane region" description="Helical" evidence="10">
    <location>
        <begin position="288"/>
        <end position="307"/>
    </location>
</feature>
<dbReference type="Proteomes" id="UP000001593">
    <property type="component" value="Unassembled WGS sequence"/>
</dbReference>
<evidence type="ECO:0000256" key="9">
    <source>
        <dbReference type="RuleBase" id="RU000688"/>
    </source>
</evidence>
<evidence type="ECO:0000256" key="5">
    <source>
        <dbReference type="ARBA" id="ARBA00023040"/>
    </source>
</evidence>
<sequence>MENQTANSDIANLTTSINKQNLNSYFSSHYQTWFWVLHALISALTVVGNGLVIWVILCKRSLLEETSPNGRSILSLAVADFCVGVFNAPVKFICVFWSKCGYLTWAIYSFFGNAFMNASVLNLCVLTCDRYIAIVHPYKHAGQAGITRGLSLLAWTISFALQIPDLLGHVGATREASVEFNSVYIISLNILPTLWMMYAYARILLVVRKHHLQIRKLERQISSNAVEALERTSTKSGKPKSVAHGARSFKTVGVVVAIFLVCNSFYLYVMACFYLAKLCSCSLGLTSIMVLLRYLNSAVNVFVYAFMKNNFQRELKRAFHFDRMRINQDGDNQTGSEGSAFRLKRINRFLLEKDKVTSTC</sequence>
<evidence type="ECO:0000313" key="13">
    <source>
        <dbReference type="Proteomes" id="UP000001593"/>
    </source>
</evidence>
<keyword evidence="5 9" id="KW-0297">G-protein coupled receptor</keyword>
<evidence type="ECO:0000256" key="6">
    <source>
        <dbReference type="ARBA" id="ARBA00023136"/>
    </source>
</evidence>
<dbReference type="GO" id="GO:0005886">
    <property type="term" value="C:plasma membrane"/>
    <property type="evidence" value="ECO:0000318"/>
    <property type="project" value="GO_Central"/>
</dbReference>
<evidence type="ECO:0000256" key="4">
    <source>
        <dbReference type="ARBA" id="ARBA00022989"/>
    </source>
</evidence>
<feature type="transmembrane region" description="Helical" evidence="10">
    <location>
        <begin position="145"/>
        <end position="163"/>
    </location>
</feature>
<keyword evidence="8 9" id="KW-0807">Transducer</keyword>